<dbReference type="Gene3D" id="3.40.190.10">
    <property type="entry name" value="Periplasmic binding protein-like II"/>
    <property type="match status" value="2"/>
</dbReference>
<evidence type="ECO:0000259" key="3">
    <source>
        <dbReference type="SMART" id="SM00062"/>
    </source>
</evidence>
<evidence type="ECO:0000256" key="2">
    <source>
        <dbReference type="SAM" id="SignalP"/>
    </source>
</evidence>
<dbReference type="PANTHER" id="PTHR35936:SF37">
    <property type="entry name" value="AMINO ACID ABC TRANSPORTER SUBSTRATE-BINDING PROTEIN"/>
    <property type="match status" value="1"/>
</dbReference>
<dbReference type="SUPFAM" id="SSF53850">
    <property type="entry name" value="Periplasmic binding protein-like II"/>
    <property type="match status" value="1"/>
</dbReference>
<dbReference type="SMART" id="SM00062">
    <property type="entry name" value="PBPb"/>
    <property type="match status" value="1"/>
</dbReference>
<dbReference type="CDD" id="cd01072">
    <property type="entry name" value="PBP2_SMa0082_like"/>
    <property type="match status" value="1"/>
</dbReference>
<evidence type="ECO:0000313" key="5">
    <source>
        <dbReference type="Proteomes" id="UP001274321"/>
    </source>
</evidence>
<feature type="chain" id="PRO_5047534206" evidence="2">
    <location>
        <begin position="21"/>
        <end position="261"/>
    </location>
</feature>
<dbReference type="PANTHER" id="PTHR35936">
    <property type="entry name" value="MEMBRANE-BOUND LYTIC MUREIN TRANSGLYCOSYLASE F"/>
    <property type="match status" value="1"/>
</dbReference>
<feature type="domain" description="Solute-binding protein family 3/N-terminal" evidence="3">
    <location>
        <begin position="36"/>
        <end position="255"/>
    </location>
</feature>
<organism evidence="4 5">
    <name type="scientific">Terrihabitans rhizophilus</name>
    <dbReference type="NCBI Taxonomy" id="3092662"/>
    <lineage>
        <taxon>Bacteria</taxon>
        <taxon>Pseudomonadati</taxon>
        <taxon>Pseudomonadota</taxon>
        <taxon>Alphaproteobacteria</taxon>
        <taxon>Hyphomicrobiales</taxon>
        <taxon>Terrihabitans</taxon>
    </lineage>
</organism>
<reference evidence="4 5" key="1">
    <citation type="submission" date="2023-11" db="EMBL/GenBank/DDBJ databases">
        <authorList>
            <person name="Bao R."/>
        </authorList>
    </citation>
    <scope>NUCLEOTIDE SEQUENCE [LARGE SCALE GENOMIC DNA]</scope>
    <source>
        <strain evidence="4 5">PJ23</strain>
    </source>
</reference>
<keyword evidence="5" id="KW-1185">Reference proteome</keyword>
<gene>
    <name evidence="4" type="ORF">SCD90_07810</name>
</gene>
<protein>
    <submittedName>
        <fullName evidence="4">Transporter substrate-binding domain-containing protein</fullName>
    </submittedName>
</protein>
<sequence>MKARLLFAAAIGLMTSFAAAAPALADALDTITSRNTIRVAVPTDYPPFGSVGPDMQPRGMDIDVAKLIADKLGVKLELVPVTAPNRVAYLQSGKTDLTISSLGKTEERAKVIDFSIAYSPFFDAVFGKKEPPVKEHSDLGGKTIAVTRGSMQDQELQTLAPAAKIQRFEDNNSTIASFMSGQAEMFASGTAVAAAIKQRNPNLDLELKIVLANAPCYVGVVKGETRLLAKVNEIIREAKASNEIDRLSRKWLGAPAGDLPE</sequence>
<name>A0ABU4RMC2_9HYPH</name>
<proteinExistence type="predicted"/>
<keyword evidence="1 2" id="KW-0732">Signal</keyword>
<dbReference type="Proteomes" id="UP001274321">
    <property type="component" value="Unassembled WGS sequence"/>
</dbReference>
<dbReference type="RefSeq" id="WP_319844084.1">
    <property type="nucleotide sequence ID" value="NZ_JAXAFJ010000003.1"/>
</dbReference>
<dbReference type="EMBL" id="JAXAFJ010000003">
    <property type="protein sequence ID" value="MDX6805967.1"/>
    <property type="molecule type" value="Genomic_DNA"/>
</dbReference>
<feature type="signal peptide" evidence="2">
    <location>
        <begin position="1"/>
        <end position="20"/>
    </location>
</feature>
<dbReference type="InterPro" id="IPR001638">
    <property type="entry name" value="Solute-binding_3/MltF_N"/>
</dbReference>
<accession>A0ABU4RMC2</accession>
<evidence type="ECO:0000313" key="4">
    <source>
        <dbReference type="EMBL" id="MDX6805967.1"/>
    </source>
</evidence>
<dbReference type="Pfam" id="PF00497">
    <property type="entry name" value="SBP_bac_3"/>
    <property type="match status" value="1"/>
</dbReference>
<evidence type="ECO:0000256" key="1">
    <source>
        <dbReference type="ARBA" id="ARBA00022729"/>
    </source>
</evidence>
<comment type="caution">
    <text evidence="4">The sequence shown here is derived from an EMBL/GenBank/DDBJ whole genome shotgun (WGS) entry which is preliminary data.</text>
</comment>